<feature type="transmembrane region" description="Helical" evidence="2">
    <location>
        <begin position="369"/>
        <end position="384"/>
    </location>
</feature>
<evidence type="ECO:0008006" key="5">
    <source>
        <dbReference type="Google" id="ProtNLM"/>
    </source>
</evidence>
<dbReference type="PANTHER" id="PTHR36381:SF1">
    <property type="entry name" value="ETHYLENE-REGULATED TRANSCRIPT 2 (ERT2)"/>
    <property type="match status" value="1"/>
</dbReference>
<feature type="compositionally biased region" description="Basic residues" evidence="1">
    <location>
        <begin position="53"/>
        <end position="63"/>
    </location>
</feature>
<sequence>MPLPWKKTRVTRISRIVADLQSPKRGGSLVVETGFPTSLIDLFVKNRDRLKKPSIKKKKKSKTHRNDNNQLENDTGDLRAPDPIPTNSHPGFDDSTIRIEPICEEAENSAPSESVEGEDEEETRVESETHDDQSRVVVFLSALKVFAVVVLALSTKKLTVGITLSAFVLLFLEYVGKSLILRFLELFRYKKEVSELVGGHESKSSIEEIEVVEANNNGKINSGVNNEESLNERADLELFIEAKRCGFSDTKEVVKDGEGEDLVVEKKKSNSKKAKIRAKIIEKFVPKKLRGSKRGKKDGQGEDKVERFEQEQEQQAEDQGSDVREIREIEIEEEKEGRFYEVDEANELLMVSEEKQGGQREQKREGRKGNWVYITLFLIVLVGLSGGRVLALLLTIAWCFVLKLIGRQRRSSLVISS</sequence>
<feature type="region of interest" description="Disordered" evidence="1">
    <location>
        <begin position="106"/>
        <end position="128"/>
    </location>
</feature>
<feature type="region of interest" description="Disordered" evidence="1">
    <location>
        <begin position="289"/>
        <end position="322"/>
    </location>
</feature>
<evidence type="ECO:0000313" key="3">
    <source>
        <dbReference type="EMBL" id="GMN64435.1"/>
    </source>
</evidence>
<protein>
    <recommendedName>
        <fullName evidence="5">Ethylene-responsive nuclear protein</fullName>
    </recommendedName>
</protein>
<keyword evidence="2" id="KW-0812">Transmembrane</keyword>
<dbReference type="PANTHER" id="PTHR36381">
    <property type="entry name" value="ETHYLENE-REGULATED TRANSCRIPT 2 (ERT2)"/>
    <property type="match status" value="1"/>
</dbReference>
<gene>
    <name evidence="3" type="ORF">TIFTF001_033516</name>
</gene>
<dbReference type="AlphaFoldDB" id="A0AA88E0T7"/>
<dbReference type="Proteomes" id="UP001187192">
    <property type="component" value="Unassembled WGS sequence"/>
</dbReference>
<evidence type="ECO:0000256" key="1">
    <source>
        <dbReference type="SAM" id="MobiDB-lite"/>
    </source>
</evidence>
<feature type="compositionally biased region" description="Acidic residues" evidence="1">
    <location>
        <begin position="311"/>
        <end position="320"/>
    </location>
</feature>
<reference evidence="3" key="1">
    <citation type="submission" date="2023-07" db="EMBL/GenBank/DDBJ databases">
        <title>draft genome sequence of fig (Ficus carica).</title>
        <authorList>
            <person name="Takahashi T."/>
            <person name="Nishimura K."/>
        </authorList>
    </citation>
    <scope>NUCLEOTIDE SEQUENCE</scope>
</reference>
<feature type="transmembrane region" description="Helical" evidence="2">
    <location>
        <begin position="136"/>
        <end position="154"/>
    </location>
</feature>
<feature type="compositionally biased region" description="Basic and acidic residues" evidence="1">
    <location>
        <begin position="297"/>
        <end position="310"/>
    </location>
</feature>
<keyword evidence="4" id="KW-1185">Reference proteome</keyword>
<evidence type="ECO:0000256" key="2">
    <source>
        <dbReference type="SAM" id="Phobius"/>
    </source>
</evidence>
<keyword evidence="2" id="KW-1133">Transmembrane helix</keyword>
<organism evidence="3 4">
    <name type="scientific">Ficus carica</name>
    <name type="common">Common fig</name>
    <dbReference type="NCBI Taxonomy" id="3494"/>
    <lineage>
        <taxon>Eukaryota</taxon>
        <taxon>Viridiplantae</taxon>
        <taxon>Streptophyta</taxon>
        <taxon>Embryophyta</taxon>
        <taxon>Tracheophyta</taxon>
        <taxon>Spermatophyta</taxon>
        <taxon>Magnoliopsida</taxon>
        <taxon>eudicotyledons</taxon>
        <taxon>Gunneridae</taxon>
        <taxon>Pentapetalae</taxon>
        <taxon>rosids</taxon>
        <taxon>fabids</taxon>
        <taxon>Rosales</taxon>
        <taxon>Moraceae</taxon>
        <taxon>Ficeae</taxon>
        <taxon>Ficus</taxon>
    </lineage>
</organism>
<accession>A0AA88E0T7</accession>
<proteinExistence type="predicted"/>
<comment type="caution">
    <text evidence="3">The sequence shown here is derived from an EMBL/GenBank/DDBJ whole genome shotgun (WGS) entry which is preliminary data.</text>
</comment>
<keyword evidence="2" id="KW-0472">Membrane</keyword>
<feature type="region of interest" description="Disordered" evidence="1">
    <location>
        <begin position="53"/>
        <end position="94"/>
    </location>
</feature>
<dbReference type="EMBL" id="BTGU01000179">
    <property type="protein sequence ID" value="GMN64435.1"/>
    <property type="molecule type" value="Genomic_DNA"/>
</dbReference>
<name>A0AA88E0T7_FICCA</name>
<feature type="transmembrane region" description="Helical" evidence="2">
    <location>
        <begin position="160"/>
        <end position="181"/>
    </location>
</feature>
<evidence type="ECO:0000313" key="4">
    <source>
        <dbReference type="Proteomes" id="UP001187192"/>
    </source>
</evidence>